<dbReference type="EMBL" id="ML994798">
    <property type="protein sequence ID" value="KAF2174663.1"/>
    <property type="molecule type" value="Genomic_DNA"/>
</dbReference>
<feature type="compositionally biased region" description="Basic and acidic residues" evidence="1">
    <location>
        <begin position="130"/>
        <end position="142"/>
    </location>
</feature>
<dbReference type="Pfam" id="PF26176">
    <property type="entry name" value="zf_C2H2_17_2"/>
    <property type="match status" value="1"/>
</dbReference>
<evidence type="ECO:0000313" key="3">
    <source>
        <dbReference type="EMBL" id="KAF2174663.1"/>
    </source>
</evidence>
<dbReference type="InterPro" id="IPR059095">
    <property type="entry name" value="Znf_C2H2_17_2nd"/>
</dbReference>
<feature type="domain" description="C2H2-type" evidence="2">
    <location>
        <begin position="52"/>
        <end position="78"/>
    </location>
</feature>
<feature type="domain" description="C2H2-type" evidence="2">
    <location>
        <begin position="82"/>
        <end position="112"/>
    </location>
</feature>
<feature type="compositionally biased region" description="Low complexity" evidence="1">
    <location>
        <begin position="172"/>
        <end position="237"/>
    </location>
</feature>
<dbReference type="Gene3D" id="3.30.160.60">
    <property type="entry name" value="Classic Zinc Finger"/>
    <property type="match status" value="1"/>
</dbReference>
<evidence type="ECO:0000256" key="1">
    <source>
        <dbReference type="SAM" id="MobiDB-lite"/>
    </source>
</evidence>
<proteinExistence type="predicted"/>
<dbReference type="InterPro" id="IPR013087">
    <property type="entry name" value="Znf_C2H2_type"/>
</dbReference>
<protein>
    <recommendedName>
        <fullName evidence="2">C2H2-type domain-containing protein</fullName>
    </recommendedName>
</protein>
<dbReference type="AlphaFoldDB" id="A0A6A6D6A0"/>
<dbReference type="Gene3D" id="6.10.250.3110">
    <property type="match status" value="1"/>
</dbReference>
<dbReference type="Proteomes" id="UP000800200">
    <property type="component" value="Unassembled WGS sequence"/>
</dbReference>
<sequence>MIGITALQQYYYQIKPDDEGLYHCPYVPGCSHVPTKLKSTYHQYLNSHMKPFRCEEQTCNGVQFSYKGDYQRHKDEIHGEEKLCPYSNCNRSIQGQGFKRRDNLKRHIKLVHIKTNEKLRRAQSCQGNSEARKAERKVSELEKKNAEMGALVDGQLERIVHTQQKNERLQQENETLQQENETLQQENETLQQENETLQQENETLQQENETLQQENETLQQENETLQQENETLQQENETLQRGNGTLQQENFALQLWYSQYIEILNSANTTVSTQNWNLDRQISQVSAIQPDQSCPFEGIDFPGSDCEPHFMVPNSVLQVSLE</sequence>
<reference evidence="3" key="1">
    <citation type="journal article" date="2020" name="Stud. Mycol.">
        <title>101 Dothideomycetes genomes: a test case for predicting lifestyles and emergence of pathogens.</title>
        <authorList>
            <person name="Haridas S."/>
            <person name="Albert R."/>
            <person name="Binder M."/>
            <person name="Bloem J."/>
            <person name="Labutti K."/>
            <person name="Salamov A."/>
            <person name="Andreopoulos B."/>
            <person name="Baker S."/>
            <person name="Barry K."/>
            <person name="Bills G."/>
            <person name="Bluhm B."/>
            <person name="Cannon C."/>
            <person name="Castanera R."/>
            <person name="Culley D."/>
            <person name="Daum C."/>
            <person name="Ezra D."/>
            <person name="Gonzalez J."/>
            <person name="Henrissat B."/>
            <person name="Kuo A."/>
            <person name="Liang C."/>
            <person name="Lipzen A."/>
            <person name="Lutzoni F."/>
            <person name="Magnuson J."/>
            <person name="Mondo S."/>
            <person name="Nolan M."/>
            <person name="Ohm R."/>
            <person name="Pangilinan J."/>
            <person name="Park H.-J."/>
            <person name="Ramirez L."/>
            <person name="Alfaro M."/>
            <person name="Sun H."/>
            <person name="Tritt A."/>
            <person name="Yoshinaga Y."/>
            <person name="Zwiers L.-H."/>
            <person name="Turgeon B."/>
            <person name="Goodwin S."/>
            <person name="Spatafora J."/>
            <person name="Crous P."/>
            <person name="Grigoriev I."/>
        </authorList>
    </citation>
    <scope>NUCLEOTIDE SEQUENCE</scope>
    <source>
        <strain evidence="3">CBS 207.26</strain>
    </source>
</reference>
<organism evidence="3 4">
    <name type="scientific">Zopfia rhizophila CBS 207.26</name>
    <dbReference type="NCBI Taxonomy" id="1314779"/>
    <lineage>
        <taxon>Eukaryota</taxon>
        <taxon>Fungi</taxon>
        <taxon>Dikarya</taxon>
        <taxon>Ascomycota</taxon>
        <taxon>Pezizomycotina</taxon>
        <taxon>Dothideomycetes</taxon>
        <taxon>Dothideomycetes incertae sedis</taxon>
        <taxon>Zopfiaceae</taxon>
        <taxon>Zopfia</taxon>
    </lineage>
</organism>
<dbReference type="SMART" id="SM00355">
    <property type="entry name" value="ZnF_C2H2"/>
    <property type="match status" value="2"/>
</dbReference>
<name>A0A6A6D6A0_9PEZI</name>
<evidence type="ECO:0000313" key="4">
    <source>
        <dbReference type="Proteomes" id="UP000800200"/>
    </source>
</evidence>
<gene>
    <name evidence="3" type="ORF">K469DRAFT_686024</name>
</gene>
<evidence type="ECO:0000259" key="2">
    <source>
        <dbReference type="SMART" id="SM00355"/>
    </source>
</evidence>
<feature type="region of interest" description="Disordered" evidence="1">
    <location>
        <begin position="165"/>
        <end position="237"/>
    </location>
</feature>
<dbReference type="InterPro" id="IPR059009">
    <property type="entry name" value="Znf_C2H2_17_1st"/>
</dbReference>
<feature type="region of interest" description="Disordered" evidence="1">
    <location>
        <begin position="121"/>
        <end position="142"/>
    </location>
</feature>
<dbReference type="OrthoDB" id="5305647at2759"/>
<accession>A0A6A6D6A0</accession>
<keyword evidence="4" id="KW-1185">Reference proteome</keyword>
<dbReference type="Pfam" id="PF26177">
    <property type="entry name" value="zf_C2H2_17_1st"/>
    <property type="match status" value="1"/>
</dbReference>